<evidence type="ECO:0000256" key="5">
    <source>
        <dbReference type="ARBA" id="ARBA00012213"/>
    </source>
</evidence>
<evidence type="ECO:0000256" key="9">
    <source>
        <dbReference type="ARBA" id="ARBA00029596"/>
    </source>
</evidence>
<comment type="catalytic activity">
    <reaction evidence="12">
        <text>oxaloacetate + H(+) = pyruvate + CO2</text>
        <dbReference type="Rhea" id="RHEA:15641"/>
        <dbReference type="ChEBI" id="CHEBI:15361"/>
        <dbReference type="ChEBI" id="CHEBI:15378"/>
        <dbReference type="ChEBI" id="CHEBI:16452"/>
        <dbReference type="ChEBI" id="CHEBI:16526"/>
        <dbReference type="EC" id="4.1.1.112"/>
    </reaction>
</comment>
<evidence type="ECO:0000256" key="7">
    <source>
        <dbReference type="ARBA" id="ARBA00016549"/>
    </source>
</evidence>
<gene>
    <name evidence="14" type="ORF">SSOG_00310</name>
</gene>
<keyword evidence="13" id="KW-0479">Metal-binding</keyword>
<dbReference type="EC" id="4.1.1.112" evidence="6"/>
<dbReference type="Gene3D" id="3.50.30.40">
    <property type="entry name" value="Ribonuclease E inhibitor RraA/RraA-like"/>
    <property type="match status" value="1"/>
</dbReference>
<dbReference type="InterPro" id="IPR036704">
    <property type="entry name" value="RraA/RraA-like_sf"/>
</dbReference>
<comment type="cofactor">
    <cofactor evidence="2">
        <name>a divalent metal cation</name>
        <dbReference type="ChEBI" id="CHEBI:60240"/>
    </cofactor>
</comment>
<dbReference type="EMBL" id="GG657754">
    <property type="protein sequence ID" value="EFL20598.1"/>
    <property type="molecule type" value="Genomic_DNA"/>
</dbReference>
<comment type="cofactor">
    <cofactor evidence="13">
        <name>Mg(2+)</name>
        <dbReference type="ChEBI" id="CHEBI:18420"/>
    </cofactor>
</comment>
<protein>
    <recommendedName>
        <fullName evidence="7">Putative 4-hydroxy-4-methyl-2-oxoglutarate aldolase</fullName>
        <ecNumber evidence="6">4.1.1.112</ecNumber>
        <ecNumber evidence="5">4.1.3.17</ecNumber>
    </recommendedName>
    <alternativeName>
        <fullName evidence="11">Oxaloacetate decarboxylase</fullName>
    </alternativeName>
    <alternativeName>
        <fullName evidence="9">Regulator of ribonuclease activity homolog</fullName>
    </alternativeName>
    <alternativeName>
        <fullName evidence="10">RraA-like protein</fullName>
    </alternativeName>
</protein>
<evidence type="ECO:0000313" key="15">
    <source>
        <dbReference type="Proteomes" id="UP000003963"/>
    </source>
</evidence>
<organism evidence="14 15">
    <name type="scientific">Streptomyces himastatinicus ATCC 53653</name>
    <dbReference type="NCBI Taxonomy" id="457427"/>
    <lineage>
        <taxon>Bacteria</taxon>
        <taxon>Bacillati</taxon>
        <taxon>Actinomycetota</taxon>
        <taxon>Actinomycetes</taxon>
        <taxon>Kitasatosporales</taxon>
        <taxon>Streptomycetaceae</taxon>
        <taxon>Streptomyces</taxon>
        <taxon>Streptomyces violaceusniger group</taxon>
    </lineage>
</organism>
<evidence type="ECO:0000256" key="11">
    <source>
        <dbReference type="ARBA" id="ARBA00032305"/>
    </source>
</evidence>
<proteinExistence type="inferred from homology"/>
<dbReference type="GO" id="GO:0046872">
    <property type="term" value="F:metal ion binding"/>
    <property type="evidence" value="ECO:0007669"/>
    <property type="project" value="UniProtKB-KW"/>
</dbReference>
<dbReference type="OrthoDB" id="9805307at2"/>
<evidence type="ECO:0000313" key="14">
    <source>
        <dbReference type="EMBL" id="EFL20598.1"/>
    </source>
</evidence>
<dbReference type="HOGENOM" id="CLU_1524300_0_0_11"/>
<dbReference type="SUPFAM" id="SSF89562">
    <property type="entry name" value="RraA-like"/>
    <property type="match status" value="1"/>
</dbReference>
<feature type="binding site" evidence="13">
    <location>
        <begin position="57"/>
        <end position="60"/>
    </location>
    <ligand>
        <name>substrate</name>
    </ligand>
</feature>
<evidence type="ECO:0000256" key="2">
    <source>
        <dbReference type="ARBA" id="ARBA00001968"/>
    </source>
</evidence>
<evidence type="ECO:0000256" key="3">
    <source>
        <dbReference type="ARBA" id="ARBA00008621"/>
    </source>
</evidence>
<dbReference type="CDD" id="cd16841">
    <property type="entry name" value="RraA_family"/>
    <property type="match status" value="1"/>
</dbReference>
<accession>D9W9B0</accession>
<evidence type="ECO:0000256" key="8">
    <source>
        <dbReference type="ARBA" id="ARBA00025046"/>
    </source>
</evidence>
<dbReference type="GO" id="GO:0008948">
    <property type="term" value="F:oxaloacetate decarboxylase activity"/>
    <property type="evidence" value="ECO:0007669"/>
    <property type="project" value="UniProtKB-EC"/>
</dbReference>
<dbReference type="GO" id="GO:0047443">
    <property type="term" value="F:4-hydroxy-4-methyl-2-oxoglutarate aldolase activity"/>
    <property type="evidence" value="ECO:0007669"/>
    <property type="project" value="UniProtKB-EC"/>
</dbReference>
<evidence type="ECO:0000256" key="12">
    <source>
        <dbReference type="ARBA" id="ARBA00047973"/>
    </source>
</evidence>
<keyword evidence="15" id="KW-1185">Reference proteome</keyword>
<keyword evidence="13" id="KW-0460">Magnesium</keyword>
<evidence type="ECO:0000256" key="1">
    <source>
        <dbReference type="ARBA" id="ARBA00001342"/>
    </source>
</evidence>
<evidence type="ECO:0000256" key="13">
    <source>
        <dbReference type="PIRSR" id="PIRSR605493-1"/>
    </source>
</evidence>
<dbReference type="InterPro" id="IPR005493">
    <property type="entry name" value="RraA/RraA-like"/>
</dbReference>
<sequence>MGTPTQRAAALPTAAFTVRYEPADADKGSVGDFLDDVPAGAVVVIDNAGRTDCTVWGGIMTQTAAVRGVAGTVVHGACRDVATSVEADYPLFRSGRFMRTGKDRVRLAAVGARLSLGGVPVAPDDLVRGDVPATNARRGLPPLREPAHLVELAVVRRAADPSPLVAQFVRHALPTQ</sequence>
<dbReference type="PANTHER" id="PTHR33254:SF4">
    <property type="entry name" value="4-HYDROXY-4-METHYL-2-OXOGLUTARATE ALDOLASE 3-RELATED"/>
    <property type="match status" value="1"/>
</dbReference>
<comment type="similarity">
    <text evidence="3">Belongs to the class II aldolase/RraA-like family.</text>
</comment>
<reference evidence="14 15" key="1">
    <citation type="submission" date="2009-02" db="EMBL/GenBank/DDBJ databases">
        <title>Annotation of Streptomyces hygroscopicus strain ATCC 53653.</title>
        <authorList>
            <consortium name="The Broad Institute Genome Sequencing Platform"/>
            <consortium name="Broad Institute Microbial Sequencing Center"/>
            <person name="Fischbach M."/>
            <person name="Godfrey P."/>
            <person name="Ward D."/>
            <person name="Young S."/>
            <person name="Zeng Q."/>
            <person name="Koehrsen M."/>
            <person name="Alvarado L."/>
            <person name="Berlin A.M."/>
            <person name="Bochicchio J."/>
            <person name="Borenstein D."/>
            <person name="Chapman S.B."/>
            <person name="Chen Z."/>
            <person name="Engels R."/>
            <person name="Freedman E."/>
            <person name="Gellesch M."/>
            <person name="Goldberg J."/>
            <person name="Griggs A."/>
            <person name="Gujja S."/>
            <person name="Heilman E.R."/>
            <person name="Heiman D.I."/>
            <person name="Hepburn T.A."/>
            <person name="Howarth C."/>
            <person name="Jen D."/>
            <person name="Larson L."/>
            <person name="Lewis B."/>
            <person name="Mehta T."/>
            <person name="Park D."/>
            <person name="Pearson M."/>
            <person name="Richards J."/>
            <person name="Roberts A."/>
            <person name="Saif S."/>
            <person name="Shea T.D."/>
            <person name="Shenoy N."/>
            <person name="Sisk P."/>
            <person name="Stolte C."/>
            <person name="Sykes S.N."/>
            <person name="Thomson T."/>
            <person name="Walk T."/>
            <person name="White J."/>
            <person name="Yandava C."/>
            <person name="Straight P."/>
            <person name="Clardy J."/>
            <person name="Hung D."/>
            <person name="Kolter R."/>
            <person name="Mekalanos J."/>
            <person name="Walker S."/>
            <person name="Walsh C.T."/>
            <person name="Wieland-Brown L.C."/>
            <person name="Haas B."/>
            <person name="Nusbaum C."/>
            <person name="Birren B."/>
        </authorList>
    </citation>
    <scope>NUCLEOTIDE SEQUENCE [LARGE SCALE GENOMIC DNA]</scope>
    <source>
        <strain evidence="14 15">ATCC 53653</strain>
    </source>
</reference>
<dbReference type="EC" id="4.1.3.17" evidence="5"/>
<dbReference type="RefSeq" id="WP_009712420.1">
    <property type="nucleotide sequence ID" value="NZ_GG657754.1"/>
</dbReference>
<feature type="binding site" evidence="13">
    <location>
        <position position="80"/>
    </location>
    <ligand>
        <name>Mg(2+)</name>
        <dbReference type="ChEBI" id="CHEBI:18420"/>
    </ligand>
</feature>
<dbReference type="STRING" id="457427.SSOG_00310"/>
<comment type="function">
    <text evidence="8">Catalyzes the aldol cleavage of 4-hydroxy-4-methyl-2-oxoglutarate (HMG) into 2 molecules of pyruvate. Also contains a secondary oxaloacetate (OAA) decarboxylase activity due to the common pyruvate enolate transition state formed following C-C bond cleavage in the retro-aldol and decarboxylation reactions.</text>
</comment>
<dbReference type="Pfam" id="PF03737">
    <property type="entry name" value="RraA-like"/>
    <property type="match status" value="1"/>
</dbReference>
<evidence type="ECO:0000256" key="10">
    <source>
        <dbReference type="ARBA" id="ARBA00030169"/>
    </source>
</evidence>
<feature type="binding site" evidence="13">
    <location>
        <position position="79"/>
    </location>
    <ligand>
        <name>substrate</name>
    </ligand>
</feature>
<evidence type="ECO:0000256" key="4">
    <source>
        <dbReference type="ARBA" id="ARBA00011233"/>
    </source>
</evidence>
<evidence type="ECO:0000256" key="6">
    <source>
        <dbReference type="ARBA" id="ARBA00012947"/>
    </source>
</evidence>
<comment type="subunit">
    <text evidence="4">Homotrimer.</text>
</comment>
<dbReference type="Proteomes" id="UP000003963">
    <property type="component" value="Unassembled WGS sequence"/>
</dbReference>
<dbReference type="PANTHER" id="PTHR33254">
    <property type="entry name" value="4-HYDROXY-4-METHYL-2-OXOGLUTARATE ALDOLASE 3-RELATED"/>
    <property type="match status" value="1"/>
</dbReference>
<dbReference type="AlphaFoldDB" id="D9W9B0"/>
<name>D9W9B0_9ACTN</name>
<comment type="catalytic activity">
    <reaction evidence="1">
        <text>4-hydroxy-4-methyl-2-oxoglutarate = 2 pyruvate</text>
        <dbReference type="Rhea" id="RHEA:22748"/>
        <dbReference type="ChEBI" id="CHEBI:15361"/>
        <dbReference type="ChEBI" id="CHEBI:58276"/>
        <dbReference type="EC" id="4.1.3.17"/>
    </reaction>
</comment>